<reference evidence="3" key="1">
    <citation type="journal article" date="2021" name="BMC Genomics">
        <title>Chromosome-level genome assembly and manually-curated proteome of model necrotroph Parastagonospora nodorum Sn15 reveals a genome-wide trove of candidate effector homologs, and redundancy of virulence-related functions within an accessory chromosome.</title>
        <authorList>
            <person name="Bertazzoni S."/>
            <person name="Jones D.A.B."/>
            <person name="Phan H.T."/>
            <person name="Tan K.-C."/>
            <person name="Hane J.K."/>
        </authorList>
    </citation>
    <scope>NUCLEOTIDE SEQUENCE [LARGE SCALE GENOMIC DNA]</scope>
    <source>
        <strain evidence="3">SN15 / ATCC MYA-4574 / FGSC 10173)</strain>
    </source>
</reference>
<dbReference type="InterPro" id="IPR055091">
    <property type="entry name" value="WelO5-like"/>
</dbReference>
<keyword evidence="3" id="KW-1185">Reference proteome</keyword>
<organism evidence="2 3">
    <name type="scientific">Phaeosphaeria nodorum (strain SN15 / ATCC MYA-4574 / FGSC 10173)</name>
    <name type="common">Glume blotch fungus</name>
    <name type="synonym">Parastagonospora nodorum</name>
    <dbReference type="NCBI Taxonomy" id="321614"/>
    <lineage>
        <taxon>Eukaryota</taxon>
        <taxon>Fungi</taxon>
        <taxon>Dikarya</taxon>
        <taxon>Ascomycota</taxon>
        <taxon>Pezizomycotina</taxon>
        <taxon>Dothideomycetes</taxon>
        <taxon>Pleosporomycetidae</taxon>
        <taxon>Pleosporales</taxon>
        <taxon>Pleosporineae</taxon>
        <taxon>Phaeosphaeriaceae</taxon>
        <taxon>Parastagonospora</taxon>
    </lineage>
</organism>
<dbReference type="EMBL" id="CP069036">
    <property type="protein sequence ID" value="QRD03133.1"/>
    <property type="molecule type" value="Genomic_DNA"/>
</dbReference>
<name>A0A7U2FDM3_PHANO</name>
<gene>
    <name evidence="2" type="ORF">JI435_141030</name>
</gene>
<evidence type="ECO:0008006" key="4">
    <source>
        <dbReference type="Google" id="ProtNLM"/>
    </source>
</evidence>
<dbReference type="Pfam" id="PF22814">
    <property type="entry name" value="WelO5"/>
    <property type="match status" value="1"/>
</dbReference>
<evidence type="ECO:0000313" key="3">
    <source>
        <dbReference type="Proteomes" id="UP000663193"/>
    </source>
</evidence>
<dbReference type="Proteomes" id="UP000663193">
    <property type="component" value="Chromosome 14"/>
</dbReference>
<accession>A0A7U2FDM3</accession>
<dbReference type="Gene3D" id="2.60.120.620">
    <property type="entry name" value="q2cbj1_9rhob like domain"/>
    <property type="match status" value="1"/>
</dbReference>
<evidence type="ECO:0000313" key="2">
    <source>
        <dbReference type="EMBL" id="QRD03133.1"/>
    </source>
</evidence>
<feature type="region of interest" description="Disordered" evidence="1">
    <location>
        <begin position="1"/>
        <end position="22"/>
    </location>
</feature>
<dbReference type="OrthoDB" id="5282017at2759"/>
<evidence type="ECO:0000256" key="1">
    <source>
        <dbReference type="SAM" id="MobiDB-lite"/>
    </source>
</evidence>
<protein>
    <recommendedName>
        <fullName evidence="4">Prolyl 4-hydroxylase alpha subunit Fe(2+) 2OG dioxygenase domain-containing protein</fullName>
    </recommendedName>
</protein>
<dbReference type="AlphaFoldDB" id="A0A7U2FDM3"/>
<dbReference type="VEuPathDB" id="FungiDB:JI435_141030"/>
<proteinExistence type="predicted"/>
<sequence length="309" mass="34789">MTTTTQTFFNLPAREGSDSGAGVESDYFSAPSKYNLQTSWRTLQDQAITRTSVLDVFANRVPVLREKSFLSAAECARMLEIVASHEIGSYDTETTWPRVGVAGITQYDHIKDKPAYFASTPAAYALQNRWRDEAGIDVLQRVASKLQETTGMMVQVAREEDGREYYAGILRAVDAGMHVHADFAPYEAVGWSVSQSVAQLTWNILLNQVPGGDTLIYDRQWRAPQDDMAWRKEFPKDSYHPQMLEGHTFKAMKPAPGDLTFFNPRNFHEVRACDTSKEHPKSAVRFTVSSFVGYLPARDGESEKLILWS</sequence>